<keyword evidence="3" id="KW-1003">Cell membrane</keyword>
<evidence type="ECO:0000259" key="10">
    <source>
        <dbReference type="PROSITE" id="PS50850"/>
    </source>
</evidence>
<feature type="transmembrane region" description="Helical" evidence="9">
    <location>
        <begin position="316"/>
        <end position="340"/>
    </location>
</feature>
<keyword evidence="5 9" id="KW-1133">Transmembrane helix</keyword>
<dbReference type="InterPro" id="IPR036259">
    <property type="entry name" value="MFS_trans_sf"/>
</dbReference>
<feature type="compositionally biased region" description="Polar residues" evidence="8">
    <location>
        <begin position="548"/>
        <end position="557"/>
    </location>
</feature>
<reference evidence="11 12" key="1">
    <citation type="submission" date="2016-07" db="EMBL/GenBank/DDBJ databases">
        <title>Pervasive Adenine N6-methylation of Active Genes in Fungi.</title>
        <authorList>
            <consortium name="DOE Joint Genome Institute"/>
            <person name="Mondo S.J."/>
            <person name="Dannebaum R.O."/>
            <person name="Kuo R.C."/>
            <person name="Labutti K."/>
            <person name="Haridas S."/>
            <person name="Kuo A."/>
            <person name="Salamov A."/>
            <person name="Ahrendt S.R."/>
            <person name="Lipzen A."/>
            <person name="Sullivan W."/>
            <person name="Andreopoulos W.B."/>
            <person name="Clum A."/>
            <person name="Lindquist E."/>
            <person name="Daum C."/>
            <person name="Ramamoorthy G.K."/>
            <person name="Gryganskyi A."/>
            <person name="Culley D."/>
            <person name="Magnuson J.K."/>
            <person name="James T.Y."/>
            <person name="O'Malley M.A."/>
            <person name="Stajich J.E."/>
            <person name="Spatafora J.W."/>
            <person name="Visel A."/>
            <person name="Grigoriev I.V."/>
        </authorList>
    </citation>
    <scope>NUCLEOTIDE SEQUENCE [LARGE SCALE GENOMIC DNA]</scope>
    <source>
        <strain evidence="11 12">CBS 129021</strain>
    </source>
</reference>
<evidence type="ECO:0000256" key="3">
    <source>
        <dbReference type="ARBA" id="ARBA00022475"/>
    </source>
</evidence>
<dbReference type="Proteomes" id="UP000193689">
    <property type="component" value="Unassembled WGS sequence"/>
</dbReference>
<evidence type="ECO:0000256" key="1">
    <source>
        <dbReference type="ARBA" id="ARBA00004651"/>
    </source>
</evidence>
<dbReference type="FunFam" id="1.20.1250.20:FF:000266">
    <property type="entry name" value="MFS multidrug transporter, putative"/>
    <property type="match status" value="1"/>
</dbReference>
<dbReference type="InterPro" id="IPR011701">
    <property type="entry name" value="MFS"/>
</dbReference>
<name>A0A1Y2EER5_9PEZI</name>
<evidence type="ECO:0000256" key="2">
    <source>
        <dbReference type="ARBA" id="ARBA00022448"/>
    </source>
</evidence>
<feature type="compositionally biased region" description="Low complexity" evidence="8">
    <location>
        <begin position="1"/>
        <end position="12"/>
    </location>
</feature>
<feature type="transmembrane region" description="Helical" evidence="9">
    <location>
        <begin position="243"/>
        <end position="268"/>
    </location>
</feature>
<dbReference type="InParanoid" id="A0A1Y2EER5"/>
<proteinExistence type="inferred from homology"/>
<accession>A0A1Y2EER5</accession>
<feature type="transmembrane region" description="Helical" evidence="9">
    <location>
        <begin position="394"/>
        <end position="414"/>
    </location>
</feature>
<feature type="transmembrane region" description="Helical" evidence="9">
    <location>
        <begin position="420"/>
        <end position="444"/>
    </location>
</feature>
<dbReference type="PANTHER" id="PTHR23502">
    <property type="entry name" value="MAJOR FACILITATOR SUPERFAMILY"/>
    <property type="match status" value="1"/>
</dbReference>
<dbReference type="InterPro" id="IPR020846">
    <property type="entry name" value="MFS_dom"/>
</dbReference>
<evidence type="ECO:0000256" key="9">
    <source>
        <dbReference type="SAM" id="Phobius"/>
    </source>
</evidence>
<feature type="transmembrane region" description="Helical" evidence="9">
    <location>
        <begin position="83"/>
        <end position="104"/>
    </location>
</feature>
<dbReference type="EMBL" id="MCFJ01000002">
    <property type="protein sequence ID" value="ORY70061.1"/>
    <property type="molecule type" value="Genomic_DNA"/>
</dbReference>
<comment type="caution">
    <text evidence="11">The sequence shown here is derived from an EMBL/GenBank/DDBJ whole genome shotgun (WGS) entry which is preliminary data.</text>
</comment>
<dbReference type="SUPFAM" id="SSF103473">
    <property type="entry name" value="MFS general substrate transporter"/>
    <property type="match status" value="1"/>
</dbReference>
<evidence type="ECO:0000256" key="4">
    <source>
        <dbReference type="ARBA" id="ARBA00022692"/>
    </source>
</evidence>
<feature type="transmembrane region" description="Helical" evidence="9">
    <location>
        <begin position="150"/>
        <end position="170"/>
    </location>
</feature>
<dbReference type="GO" id="GO:0022857">
    <property type="term" value="F:transmembrane transporter activity"/>
    <property type="evidence" value="ECO:0007669"/>
    <property type="project" value="InterPro"/>
</dbReference>
<evidence type="ECO:0000256" key="7">
    <source>
        <dbReference type="ARBA" id="ARBA00038459"/>
    </source>
</evidence>
<keyword evidence="12" id="KW-1185">Reference proteome</keyword>
<gene>
    <name evidence="11" type="ORF">BCR38DRAFT_405712</name>
</gene>
<feature type="transmembrane region" description="Helical" evidence="9">
    <location>
        <begin position="451"/>
        <end position="476"/>
    </location>
</feature>
<dbReference type="PANTHER" id="PTHR23502:SF186">
    <property type="entry name" value="MAJOR FACILITATOR SUPERFAMILY (MFS) PROFILE DOMAIN-CONTAINING PROTEIN"/>
    <property type="match status" value="1"/>
</dbReference>
<dbReference type="Pfam" id="PF07690">
    <property type="entry name" value="MFS_1"/>
    <property type="match status" value="1"/>
</dbReference>
<dbReference type="FunCoup" id="A0A1Y2EER5">
    <property type="interactions" value="67"/>
</dbReference>
<dbReference type="Gene3D" id="1.20.1250.20">
    <property type="entry name" value="MFS general substrate transporter like domains"/>
    <property type="match status" value="1"/>
</dbReference>
<comment type="subcellular location">
    <subcellularLocation>
        <location evidence="1">Cell membrane</location>
        <topology evidence="1">Multi-pass membrane protein</topology>
    </subcellularLocation>
</comment>
<dbReference type="AlphaFoldDB" id="A0A1Y2EER5"/>
<sequence>MSATLSSPSSSSITATEPERDAESQNSRTKPGYFALLLDQAGVTPEVLAWEYKGEGTVEEPFIVDFIENDAKNPMKFPDWKKWTITILQAVAVLAVAFVSTAYSGGVTEIILEFRVSTIIAILGISLFVTGFALGPLLWAPLSELYGRQVLFFITYAALTAFNAGAAAAPNMPALIVLRFFAGTFGSSPLTNAGGVIADMFSARQRGMATAVFATAPFLGPSIGPIAGGFLGEYAGWRWVEGLMAAFTGLLWILVSLYVPETYAPIILRRRAEKLSKLTGKAYVSKLDAGKPRKTVVQEFKVALSRPWILLFREPIVFCVSLYMAIVYGTLYLMFAAFPIVFQQQRGWSPGIGGLAFLGIAVGMMFSVAFCVYDSKRYLRVSDAHGGHAPAEARLPPAIIGSVLLPVGLFWFAWTNGPDVHWIVPIIASAFFAAGLVLVFLSLLNYLIDTYVIYAASVLAANSVLRSLFGAAFPLFTTIMYKNLGIHWASSVPAFLSLLCLPFPFLFYKYGHAIRMKCKFAAEAANVLHKMRTRADDEEDDEDDRSYNAPNDNNAEK</sequence>
<evidence type="ECO:0000256" key="6">
    <source>
        <dbReference type="ARBA" id="ARBA00023136"/>
    </source>
</evidence>
<dbReference type="GeneID" id="63774192"/>
<feature type="region of interest" description="Disordered" evidence="8">
    <location>
        <begin position="533"/>
        <end position="557"/>
    </location>
</feature>
<dbReference type="RefSeq" id="XP_040720011.1">
    <property type="nucleotide sequence ID" value="XM_040857980.1"/>
</dbReference>
<keyword evidence="6 9" id="KW-0472">Membrane</keyword>
<keyword evidence="2" id="KW-0813">Transport</keyword>
<protein>
    <submittedName>
        <fullName evidence="11">Major facilitator superfamily domain-containing protein</fullName>
    </submittedName>
</protein>
<feature type="transmembrane region" description="Helical" evidence="9">
    <location>
        <begin position="116"/>
        <end position="138"/>
    </location>
</feature>
<evidence type="ECO:0000256" key="5">
    <source>
        <dbReference type="ARBA" id="ARBA00022989"/>
    </source>
</evidence>
<dbReference type="OrthoDB" id="446368at2759"/>
<organism evidence="11 12">
    <name type="scientific">Pseudomassariella vexata</name>
    <dbReference type="NCBI Taxonomy" id="1141098"/>
    <lineage>
        <taxon>Eukaryota</taxon>
        <taxon>Fungi</taxon>
        <taxon>Dikarya</taxon>
        <taxon>Ascomycota</taxon>
        <taxon>Pezizomycotina</taxon>
        <taxon>Sordariomycetes</taxon>
        <taxon>Xylariomycetidae</taxon>
        <taxon>Amphisphaeriales</taxon>
        <taxon>Pseudomassariaceae</taxon>
        <taxon>Pseudomassariella</taxon>
    </lineage>
</organism>
<keyword evidence="4 9" id="KW-0812">Transmembrane</keyword>
<feature type="domain" description="Major facilitator superfamily (MFS) profile" evidence="10">
    <location>
        <begin position="85"/>
        <end position="512"/>
    </location>
</feature>
<comment type="similarity">
    <text evidence="7">Belongs to the major facilitator superfamily. DHA1 family. Polyamines/proton antiporter (TC 2.A.1.2.16) subfamily.</text>
</comment>
<evidence type="ECO:0000313" key="11">
    <source>
        <dbReference type="EMBL" id="ORY70061.1"/>
    </source>
</evidence>
<dbReference type="PROSITE" id="PS50850">
    <property type="entry name" value="MFS"/>
    <property type="match status" value="1"/>
</dbReference>
<feature type="region of interest" description="Disordered" evidence="8">
    <location>
        <begin position="1"/>
        <end position="27"/>
    </location>
</feature>
<dbReference type="STRING" id="1141098.A0A1Y2EER5"/>
<feature type="transmembrane region" description="Helical" evidence="9">
    <location>
        <begin position="488"/>
        <end position="508"/>
    </location>
</feature>
<dbReference type="CDD" id="cd17323">
    <property type="entry name" value="MFS_Tpo1_MDR_like"/>
    <property type="match status" value="1"/>
</dbReference>
<dbReference type="GO" id="GO:0005886">
    <property type="term" value="C:plasma membrane"/>
    <property type="evidence" value="ECO:0007669"/>
    <property type="project" value="UniProtKB-SubCell"/>
</dbReference>
<evidence type="ECO:0000313" key="12">
    <source>
        <dbReference type="Proteomes" id="UP000193689"/>
    </source>
</evidence>
<feature type="transmembrane region" description="Helical" evidence="9">
    <location>
        <begin position="352"/>
        <end position="373"/>
    </location>
</feature>
<evidence type="ECO:0000256" key="8">
    <source>
        <dbReference type="SAM" id="MobiDB-lite"/>
    </source>
</evidence>
<feature type="transmembrane region" description="Helical" evidence="9">
    <location>
        <begin position="210"/>
        <end position="231"/>
    </location>
</feature>